<dbReference type="EMBL" id="MLQS01000028">
    <property type="protein sequence ID" value="OIJ18686.1"/>
    <property type="molecule type" value="Genomic_DNA"/>
</dbReference>
<dbReference type="SUPFAM" id="SSF53335">
    <property type="entry name" value="S-adenosyl-L-methionine-dependent methyltransferases"/>
    <property type="match status" value="1"/>
</dbReference>
<dbReference type="InterPro" id="IPR029063">
    <property type="entry name" value="SAM-dependent_MTases_sf"/>
</dbReference>
<dbReference type="CDD" id="cd02440">
    <property type="entry name" value="AdoMet_MTases"/>
    <property type="match status" value="1"/>
</dbReference>
<comment type="caution">
    <text evidence="1">The sequence shown here is derived from an EMBL/GenBank/DDBJ whole genome shotgun (WGS) entry which is preliminary data.</text>
</comment>
<sequence length="180" mass="20238">MSRYLFLKSFLNSPGTIGSITPSSKKLAQKMISESSINCNSIVVELGAGTGVITEVILKNVSLIHPLIIFEKDEQLIDVLRNYNNTILYNDAFLLIDQLHTLQNKVDIIFNSLPLLNFSKSQIGDLLWQSYDLLKPGGKLIGFQYTPIHFGMIKEIFSETTIKFVPLNLPPAFIYVCQKV</sequence>
<protein>
    <recommendedName>
        <fullName evidence="3">Methyltransferase domain-containing protein</fullName>
    </recommendedName>
</protein>
<evidence type="ECO:0000313" key="2">
    <source>
        <dbReference type="Proteomes" id="UP000180057"/>
    </source>
</evidence>
<dbReference type="AlphaFoldDB" id="A0A1S2M285"/>
<proteinExistence type="predicted"/>
<name>A0A1S2M285_9BACI</name>
<reference evidence="1 2" key="1">
    <citation type="submission" date="2016-10" db="EMBL/GenBank/DDBJ databases">
        <title>Draft genome sequences of four alkaliphilic bacteria belonging to the Anaerobacillus genus.</title>
        <authorList>
            <person name="Bassil N.M."/>
            <person name="Lloyd J.R."/>
        </authorList>
    </citation>
    <scope>NUCLEOTIDE SEQUENCE [LARGE SCALE GENOMIC DNA]</scope>
    <source>
        <strain evidence="1 2">DSM 22531</strain>
    </source>
</reference>
<keyword evidence="2" id="KW-1185">Reference proteome</keyword>
<dbReference type="STRING" id="472963.BKP45_15955"/>
<evidence type="ECO:0000313" key="1">
    <source>
        <dbReference type="EMBL" id="OIJ18686.1"/>
    </source>
</evidence>
<dbReference type="OrthoDB" id="9805585at2"/>
<dbReference type="RefSeq" id="WP_071390692.1">
    <property type="nucleotide sequence ID" value="NZ_MLQS01000028.1"/>
</dbReference>
<evidence type="ECO:0008006" key="3">
    <source>
        <dbReference type="Google" id="ProtNLM"/>
    </source>
</evidence>
<accession>A0A1S2M285</accession>
<organism evidence="1 2">
    <name type="scientific">Anaerobacillus alkalidiazotrophicus</name>
    <dbReference type="NCBI Taxonomy" id="472963"/>
    <lineage>
        <taxon>Bacteria</taxon>
        <taxon>Bacillati</taxon>
        <taxon>Bacillota</taxon>
        <taxon>Bacilli</taxon>
        <taxon>Bacillales</taxon>
        <taxon>Bacillaceae</taxon>
        <taxon>Anaerobacillus</taxon>
    </lineage>
</organism>
<dbReference type="Gene3D" id="3.40.50.150">
    <property type="entry name" value="Vaccinia Virus protein VP39"/>
    <property type="match status" value="1"/>
</dbReference>
<dbReference type="Proteomes" id="UP000180057">
    <property type="component" value="Unassembled WGS sequence"/>
</dbReference>
<gene>
    <name evidence="1" type="ORF">BKP45_15955</name>
</gene>